<evidence type="ECO:0000313" key="5">
    <source>
        <dbReference type="Proteomes" id="UP000256964"/>
    </source>
</evidence>
<protein>
    <recommendedName>
        <fullName evidence="3">DUF6533 domain-containing protein</fullName>
    </recommendedName>
</protein>
<dbReference type="Proteomes" id="UP000256964">
    <property type="component" value="Unassembled WGS sequence"/>
</dbReference>
<keyword evidence="2" id="KW-0812">Transmembrane</keyword>
<sequence length="342" mass="37268">MSSTPEIETTQIIAIYDTLLAHRRSRELQATSNPGTLDIAVFLLYDCIITCDREIALFWTSQMSGASVLFFMIKYGTILYEVLCIIAFLPTMSSKGCDVLVRFAAFIENLRFLPLAAFAAMRGYALTRSWAITTIIFTLSLIPLVINMIQYGLGVRGVLDSIMGCGEDIKFTPTEAIMLDYRRLPPGCGDVAYFGGWAAASSLPCAIFEVPDRHHVVECRVTPYSILTILNVLHFAFSVADVARDGASSISYITLVIDPILAVLDASQRNIKLGTDDALHCSTLDEQASLSFARVLGSIGATIIPIDEPSRSVAGSLSEAEVEDETHPSSDDARAALYRLDG</sequence>
<organism evidence="4 5">
    <name type="scientific">Lentinus brumalis</name>
    <dbReference type="NCBI Taxonomy" id="2498619"/>
    <lineage>
        <taxon>Eukaryota</taxon>
        <taxon>Fungi</taxon>
        <taxon>Dikarya</taxon>
        <taxon>Basidiomycota</taxon>
        <taxon>Agaricomycotina</taxon>
        <taxon>Agaricomycetes</taxon>
        <taxon>Polyporales</taxon>
        <taxon>Polyporaceae</taxon>
        <taxon>Lentinus</taxon>
    </lineage>
</organism>
<feature type="transmembrane region" description="Helical" evidence="2">
    <location>
        <begin position="68"/>
        <end position="89"/>
    </location>
</feature>
<accession>A0A371D634</accession>
<evidence type="ECO:0000313" key="4">
    <source>
        <dbReference type="EMBL" id="RDX47980.1"/>
    </source>
</evidence>
<evidence type="ECO:0000259" key="3">
    <source>
        <dbReference type="Pfam" id="PF20151"/>
    </source>
</evidence>
<dbReference type="OrthoDB" id="3267855at2759"/>
<feature type="domain" description="DUF6533" evidence="3">
    <location>
        <begin position="40"/>
        <end position="79"/>
    </location>
</feature>
<keyword evidence="2" id="KW-0472">Membrane</keyword>
<proteinExistence type="predicted"/>
<reference evidence="4 5" key="1">
    <citation type="journal article" date="2018" name="Biotechnol. Biofuels">
        <title>Integrative visual omics of the white-rot fungus Polyporus brumalis exposes the biotechnological potential of its oxidative enzymes for delignifying raw plant biomass.</title>
        <authorList>
            <person name="Miyauchi S."/>
            <person name="Rancon A."/>
            <person name="Drula E."/>
            <person name="Hage H."/>
            <person name="Chaduli D."/>
            <person name="Favel A."/>
            <person name="Grisel S."/>
            <person name="Henrissat B."/>
            <person name="Herpoel-Gimbert I."/>
            <person name="Ruiz-Duenas F.J."/>
            <person name="Chevret D."/>
            <person name="Hainaut M."/>
            <person name="Lin J."/>
            <person name="Wang M."/>
            <person name="Pangilinan J."/>
            <person name="Lipzen A."/>
            <person name="Lesage-Meessen L."/>
            <person name="Navarro D."/>
            <person name="Riley R."/>
            <person name="Grigoriev I.V."/>
            <person name="Zhou S."/>
            <person name="Raouche S."/>
            <person name="Rosso M.N."/>
        </authorList>
    </citation>
    <scope>NUCLEOTIDE SEQUENCE [LARGE SCALE GENOMIC DNA]</scope>
    <source>
        <strain evidence="4 5">BRFM 1820</strain>
    </source>
</reference>
<evidence type="ECO:0000256" key="1">
    <source>
        <dbReference type="SAM" id="MobiDB-lite"/>
    </source>
</evidence>
<name>A0A371D634_9APHY</name>
<keyword evidence="2" id="KW-1133">Transmembrane helix</keyword>
<keyword evidence="5" id="KW-1185">Reference proteome</keyword>
<feature type="transmembrane region" description="Helical" evidence="2">
    <location>
        <begin position="130"/>
        <end position="153"/>
    </location>
</feature>
<feature type="region of interest" description="Disordered" evidence="1">
    <location>
        <begin position="314"/>
        <end position="333"/>
    </location>
</feature>
<dbReference type="EMBL" id="KZ857414">
    <property type="protein sequence ID" value="RDX47980.1"/>
    <property type="molecule type" value="Genomic_DNA"/>
</dbReference>
<evidence type="ECO:0000256" key="2">
    <source>
        <dbReference type="SAM" id="Phobius"/>
    </source>
</evidence>
<feature type="transmembrane region" description="Helical" evidence="2">
    <location>
        <begin position="101"/>
        <end position="124"/>
    </location>
</feature>
<dbReference type="Pfam" id="PF20151">
    <property type="entry name" value="DUF6533"/>
    <property type="match status" value="1"/>
</dbReference>
<dbReference type="InterPro" id="IPR045340">
    <property type="entry name" value="DUF6533"/>
</dbReference>
<gene>
    <name evidence="4" type="ORF">OH76DRAFT_1419224</name>
</gene>
<dbReference type="AlphaFoldDB" id="A0A371D634"/>